<dbReference type="EMBL" id="JAZEWV010000002">
    <property type="protein sequence ID" value="MEE4541346.1"/>
    <property type="molecule type" value="Genomic_DNA"/>
</dbReference>
<dbReference type="Gene3D" id="1.10.10.1820">
    <property type="entry name" value="BsuBI/PstI restriction endonuclease-like"/>
    <property type="match status" value="1"/>
</dbReference>
<proteinExistence type="predicted"/>
<evidence type="ECO:0000313" key="4">
    <source>
        <dbReference type="Proteomes" id="UP001344658"/>
    </source>
</evidence>
<dbReference type="Pfam" id="PF17728">
    <property type="entry name" value="BsuBI_PstI_RE_N"/>
    <property type="match status" value="1"/>
</dbReference>
<protein>
    <submittedName>
        <fullName evidence="3">BsuBI/PstI family type II restriction endonuclease</fullName>
    </submittedName>
</protein>
<evidence type="ECO:0000259" key="2">
    <source>
        <dbReference type="Pfam" id="PF17728"/>
    </source>
</evidence>
<dbReference type="Gene3D" id="3.40.1350.80">
    <property type="match status" value="1"/>
</dbReference>
<comment type="caution">
    <text evidence="3">The sequence shown here is derived from an EMBL/GenBank/DDBJ whole genome shotgun (WGS) entry which is preliminary data.</text>
</comment>
<dbReference type="Proteomes" id="UP001344658">
    <property type="component" value="Unassembled WGS sequence"/>
</dbReference>
<keyword evidence="3" id="KW-0255">Endonuclease</keyword>
<dbReference type="InterPro" id="IPR041962">
    <property type="entry name" value="BsuBI/PstI_N_sf"/>
</dbReference>
<feature type="domain" description="BsuBI/PstI restriction endonuclease HTH" evidence="2">
    <location>
        <begin position="8"/>
        <end position="143"/>
    </location>
</feature>
<dbReference type="GO" id="GO:0004519">
    <property type="term" value="F:endonuclease activity"/>
    <property type="evidence" value="ECO:0007669"/>
    <property type="project" value="UniProtKB-KW"/>
</dbReference>
<keyword evidence="3" id="KW-0540">Nuclease</keyword>
<organism evidence="3 4">
    <name type="scientific">Actinacidiphila polyblastidii</name>
    <dbReference type="NCBI Taxonomy" id="3110430"/>
    <lineage>
        <taxon>Bacteria</taxon>
        <taxon>Bacillati</taxon>
        <taxon>Actinomycetota</taxon>
        <taxon>Actinomycetes</taxon>
        <taxon>Kitasatosporales</taxon>
        <taxon>Streptomycetaceae</taxon>
        <taxon>Actinacidiphila</taxon>
    </lineage>
</organism>
<sequence length="318" mass="35518">MISTLRASVDNASALLQAFGFDKVRSNDRSALTALALLGLEPDEPWDTATNPRLGVTEVMGVIAEKWDEKYAPNSRESFRKETLHQFVDAGFAEHNSDAPEGRAVNSSKNNYRIAPAALSVVRLFGTPGFQDALDAWIAEAPTQQAAYKATREMQMLPVTLPDGSPFRLSPGGQNPLIRDMVEEFCPRFAPGGQVLYLGDAKDHRYDIRKDDVLARLGLTFDEHGKNPDLVVYDEQRGWLFLMEAVTSHGPIDFGRREHLKNLFATDKAGLVFVNCFPDRATMRKWLTKLAWETEAWVADAPDHLIHLNGSRFLGPYE</sequence>
<evidence type="ECO:0000259" key="1">
    <source>
        <dbReference type="Pfam" id="PF06616"/>
    </source>
</evidence>
<dbReference type="InterPro" id="IPR041963">
    <property type="entry name" value="BsuBI/PstI_C_sf"/>
</dbReference>
<dbReference type="InterPro" id="IPR041454">
    <property type="entry name" value="BsuBI/PstI_N"/>
</dbReference>
<keyword evidence="3" id="KW-0378">Hydrolase</keyword>
<feature type="domain" description="BsuBI/PstI restriction endonuclease" evidence="1">
    <location>
        <begin position="158"/>
        <end position="310"/>
    </location>
</feature>
<dbReference type="RefSeq" id="WP_330793212.1">
    <property type="nucleotide sequence ID" value="NZ_JAZEWV010000002.1"/>
</dbReference>
<evidence type="ECO:0000313" key="3">
    <source>
        <dbReference type="EMBL" id="MEE4541346.1"/>
    </source>
</evidence>
<gene>
    <name evidence="3" type="ORF">V2S66_05120</name>
</gene>
<reference evidence="3 4" key="1">
    <citation type="submission" date="2023-12" db="EMBL/GenBank/DDBJ databases">
        <title>Streptomyces sp. V4-01.</title>
        <authorList>
            <person name="Somphong A."/>
            <person name="Phongsopitanun W."/>
        </authorList>
    </citation>
    <scope>NUCLEOTIDE SEQUENCE [LARGE SCALE GENOMIC DNA]</scope>
    <source>
        <strain evidence="3 4">V4-01</strain>
    </source>
</reference>
<name>A0ABU7P6B4_9ACTN</name>
<dbReference type="Pfam" id="PF06616">
    <property type="entry name" value="BsuBI_PstI_RE"/>
    <property type="match status" value="1"/>
</dbReference>
<dbReference type="InterPro" id="IPR009528">
    <property type="entry name" value="Restrct_endonuc_II_BsuBI_C"/>
</dbReference>
<keyword evidence="4" id="KW-1185">Reference proteome</keyword>
<accession>A0ABU7P6B4</accession>